<organism evidence="1 2">
    <name type="scientific">Armillaria ostoyae</name>
    <name type="common">Armillaria root rot fungus</name>
    <dbReference type="NCBI Taxonomy" id="47428"/>
    <lineage>
        <taxon>Eukaryota</taxon>
        <taxon>Fungi</taxon>
        <taxon>Dikarya</taxon>
        <taxon>Basidiomycota</taxon>
        <taxon>Agaricomycotina</taxon>
        <taxon>Agaricomycetes</taxon>
        <taxon>Agaricomycetidae</taxon>
        <taxon>Agaricales</taxon>
        <taxon>Marasmiineae</taxon>
        <taxon>Physalacriaceae</taxon>
        <taxon>Armillaria</taxon>
    </lineage>
</organism>
<name>A0A284R3P2_ARMOS</name>
<dbReference type="Proteomes" id="UP000219338">
    <property type="component" value="Unassembled WGS sequence"/>
</dbReference>
<dbReference type="OrthoDB" id="3033142at2759"/>
<dbReference type="EMBL" id="FUEG01000004">
    <property type="protein sequence ID" value="SJL03318.1"/>
    <property type="molecule type" value="Genomic_DNA"/>
</dbReference>
<evidence type="ECO:0000313" key="1">
    <source>
        <dbReference type="EMBL" id="SJL03318.1"/>
    </source>
</evidence>
<accession>A0A284R3P2</accession>
<reference evidence="2" key="1">
    <citation type="journal article" date="2017" name="Nat. Ecol. Evol.">
        <title>Genome expansion and lineage-specific genetic innovations in the forest pathogenic fungi Armillaria.</title>
        <authorList>
            <person name="Sipos G."/>
            <person name="Prasanna A.N."/>
            <person name="Walter M.C."/>
            <person name="O'Connor E."/>
            <person name="Balint B."/>
            <person name="Krizsan K."/>
            <person name="Kiss B."/>
            <person name="Hess J."/>
            <person name="Varga T."/>
            <person name="Slot J."/>
            <person name="Riley R."/>
            <person name="Boka B."/>
            <person name="Rigling D."/>
            <person name="Barry K."/>
            <person name="Lee J."/>
            <person name="Mihaltcheva S."/>
            <person name="LaButti K."/>
            <person name="Lipzen A."/>
            <person name="Waldron R."/>
            <person name="Moloney N.M."/>
            <person name="Sperisen C."/>
            <person name="Kredics L."/>
            <person name="Vagvoelgyi C."/>
            <person name="Patrignani A."/>
            <person name="Fitzpatrick D."/>
            <person name="Nagy I."/>
            <person name="Doyle S."/>
            <person name="Anderson J.B."/>
            <person name="Grigoriev I.V."/>
            <person name="Gueldener U."/>
            <person name="Muensterkoetter M."/>
            <person name="Nagy L.G."/>
        </authorList>
    </citation>
    <scope>NUCLEOTIDE SEQUENCE [LARGE SCALE GENOMIC DNA]</scope>
    <source>
        <strain evidence="2">C18/9</strain>
    </source>
</reference>
<proteinExistence type="predicted"/>
<sequence length="150" mass="17280">MSSLLGSWWRKALQVIAPNIRQQVYVYIDFDELQRIAFLSTKEREKHFLCARDFNVMASGILEDVVGFSLGQVASETAKMTKMGRFRMHEDFWADEGNPRIIWRRQALRRPNDDTVNGESADHGCAERCAYLSVPTKANSELMSRFEVCI</sequence>
<keyword evidence="2" id="KW-1185">Reference proteome</keyword>
<protein>
    <submittedName>
        <fullName evidence="1">Uncharacterized protein</fullName>
    </submittedName>
</protein>
<evidence type="ECO:0000313" key="2">
    <source>
        <dbReference type="Proteomes" id="UP000219338"/>
    </source>
</evidence>
<dbReference type="AlphaFoldDB" id="A0A284R3P2"/>
<gene>
    <name evidence="1" type="ORF">ARMOST_06671</name>
</gene>